<feature type="signal peptide" evidence="1">
    <location>
        <begin position="1"/>
        <end position="25"/>
    </location>
</feature>
<comment type="caution">
    <text evidence="2">The sequence shown here is derived from an EMBL/GenBank/DDBJ whole genome shotgun (WGS) entry which is preliminary data.</text>
</comment>
<accession>A0AAE1K7E2</accession>
<evidence type="ECO:0000313" key="2">
    <source>
        <dbReference type="EMBL" id="KAK3867591.1"/>
    </source>
</evidence>
<organism evidence="2 3">
    <name type="scientific">Petrolisthes cinctipes</name>
    <name type="common">Flat porcelain crab</name>
    <dbReference type="NCBI Taxonomy" id="88211"/>
    <lineage>
        <taxon>Eukaryota</taxon>
        <taxon>Metazoa</taxon>
        <taxon>Ecdysozoa</taxon>
        <taxon>Arthropoda</taxon>
        <taxon>Crustacea</taxon>
        <taxon>Multicrustacea</taxon>
        <taxon>Malacostraca</taxon>
        <taxon>Eumalacostraca</taxon>
        <taxon>Eucarida</taxon>
        <taxon>Decapoda</taxon>
        <taxon>Pleocyemata</taxon>
        <taxon>Anomura</taxon>
        <taxon>Galatheoidea</taxon>
        <taxon>Porcellanidae</taxon>
        <taxon>Petrolisthes</taxon>
    </lineage>
</organism>
<dbReference type="AlphaFoldDB" id="A0AAE1K7E2"/>
<keyword evidence="1" id="KW-0732">Signal</keyword>
<evidence type="ECO:0000256" key="1">
    <source>
        <dbReference type="SAM" id="SignalP"/>
    </source>
</evidence>
<name>A0AAE1K7E2_PETCI</name>
<proteinExistence type="predicted"/>
<dbReference type="Proteomes" id="UP001286313">
    <property type="component" value="Unassembled WGS sequence"/>
</dbReference>
<protein>
    <submittedName>
        <fullName evidence="2">Uncharacterized protein</fullName>
    </submittedName>
</protein>
<keyword evidence="3" id="KW-1185">Reference proteome</keyword>
<feature type="chain" id="PRO_5041927403" evidence="1">
    <location>
        <begin position="26"/>
        <end position="128"/>
    </location>
</feature>
<reference evidence="2" key="1">
    <citation type="submission" date="2023-10" db="EMBL/GenBank/DDBJ databases">
        <title>Genome assemblies of two species of porcelain crab, Petrolisthes cinctipes and Petrolisthes manimaculis (Anomura: Porcellanidae).</title>
        <authorList>
            <person name="Angst P."/>
        </authorList>
    </citation>
    <scope>NUCLEOTIDE SEQUENCE</scope>
    <source>
        <strain evidence="2">PB745_01</strain>
        <tissue evidence="2">Gill</tissue>
    </source>
</reference>
<sequence length="128" mass="14122">MAAIARVGQKMLLVLVACHFLLVTSNPMHSYAGGPFLHTKEKRDTDVQQCHTITHNVGSTTSGYVDECGTIFNEVLIHNVTFINATCPTTVTTRHGTPCQPFRSPDFPIDINLVLYCYPETVTNNNTP</sequence>
<dbReference type="EMBL" id="JAWQEG010003170">
    <property type="protein sequence ID" value="KAK3867591.1"/>
    <property type="molecule type" value="Genomic_DNA"/>
</dbReference>
<gene>
    <name evidence="2" type="ORF">Pcinc_026946</name>
</gene>
<evidence type="ECO:0000313" key="3">
    <source>
        <dbReference type="Proteomes" id="UP001286313"/>
    </source>
</evidence>